<name>A0ABY3SB53_9BACL</name>
<keyword evidence="2" id="KW-1185">Reference proteome</keyword>
<dbReference type="EMBL" id="CP090978">
    <property type="protein sequence ID" value="UJF31218.1"/>
    <property type="molecule type" value="Genomic_DNA"/>
</dbReference>
<evidence type="ECO:0000313" key="1">
    <source>
        <dbReference type="EMBL" id="UJF31218.1"/>
    </source>
</evidence>
<dbReference type="RefSeq" id="WP_235117567.1">
    <property type="nucleotide sequence ID" value="NZ_CP090978.1"/>
</dbReference>
<organism evidence="1 2">
    <name type="scientific">Paenibacillus hexagrammi</name>
    <dbReference type="NCBI Taxonomy" id="2908839"/>
    <lineage>
        <taxon>Bacteria</taxon>
        <taxon>Bacillati</taxon>
        <taxon>Bacillota</taxon>
        <taxon>Bacilli</taxon>
        <taxon>Bacillales</taxon>
        <taxon>Paenibacillaceae</taxon>
        <taxon>Paenibacillus</taxon>
    </lineage>
</organism>
<protein>
    <submittedName>
        <fullName evidence="1">Uncharacterized protein</fullName>
    </submittedName>
</protein>
<reference evidence="1 2" key="1">
    <citation type="journal article" date="2024" name="Int. J. Syst. Evol. Microbiol.">
        <title>Paenibacillus hexagrammi sp. nov., a novel bacterium isolated from the gut content of Hexagrammos agrammus.</title>
        <authorList>
            <person name="Jung H.K."/>
            <person name="Kim D.G."/>
            <person name="Zin H."/>
            <person name="Park J."/>
            <person name="Jung H."/>
            <person name="Kim Y.O."/>
            <person name="Kong H.J."/>
            <person name="Kim J.W."/>
            <person name="Kim Y.S."/>
        </authorList>
    </citation>
    <scope>NUCLEOTIDE SEQUENCE [LARGE SCALE GENOMIC DNA]</scope>
    <source>
        <strain evidence="1 2">YPD9-1</strain>
    </source>
</reference>
<sequence length="79" mass="9269">MIIDYWEKDDSGSEPNIYVGLQFEDEPDSLYVAELILAEDRSIHKWGLLFNGFDCNYAFREEEKDQITTYLKSQGLELL</sequence>
<dbReference type="Proteomes" id="UP001649230">
    <property type="component" value="Chromosome"/>
</dbReference>
<proteinExistence type="predicted"/>
<accession>A0ABY3SB53</accession>
<evidence type="ECO:0000313" key="2">
    <source>
        <dbReference type="Proteomes" id="UP001649230"/>
    </source>
</evidence>
<gene>
    <name evidence="1" type="ORF">L0M14_15160</name>
</gene>